<feature type="domain" description="Rod shape-determining protein MreC beta-barrel core" evidence="6">
    <location>
        <begin position="130"/>
        <end position="268"/>
    </location>
</feature>
<keyword evidence="5" id="KW-1133">Transmembrane helix</keyword>
<dbReference type="PIRSF" id="PIRSF038471">
    <property type="entry name" value="MreC"/>
    <property type="match status" value="1"/>
</dbReference>
<keyword evidence="5" id="KW-0472">Membrane</keyword>
<sequence length="286" mass="31318">MSKGQASRLGAFRLLLHRFTFLTLIMVAFGLMLLGKADTLLIDRLRAVIGDAFTPLLEVLSRPAANVTLLIENMRHLVMLRAENARLHEENMRLLHWQAVALHLESENHALRDLLKFIPGPTASFISARVIAVTDGPFVRSALLNAGRRDGVRKGQAVVTGAGLAGRVDRVGSLSARILLLTDTNSRIPVIVTPSRNRALLISNKGTLQLIYMIGDGPITPGNRVVTAEDAYAFPPDLPVGIVTHVYDSFIEVHPFVQPATLEYVRLVDYGLSGILPDSPQRRGTQ</sequence>
<dbReference type="EMBL" id="LR026963">
    <property type="protein sequence ID" value="VBB69093.1"/>
    <property type="molecule type" value="Genomic_DNA"/>
</dbReference>
<organism evidence="7">
    <name type="scientific">invertebrate metagenome</name>
    <dbReference type="NCBI Taxonomy" id="1711999"/>
    <lineage>
        <taxon>unclassified sequences</taxon>
        <taxon>metagenomes</taxon>
        <taxon>organismal metagenomes</taxon>
    </lineage>
</organism>
<dbReference type="InterPro" id="IPR042175">
    <property type="entry name" value="Cell/Rod_MreC_2"/>
</dbReference>
<evidence type="ECO:0000259" key="6">
    <source>
        <dbReference type="Pfam" id="PF04085"/>
    </source>
</evidence>
<dbReference type="AlphaFoldDB" id="A0A484H8K4"/>
<feature type="transmembrane region" description="Helical" evidence="5">
    <location>
        <begin position="12"/>
        <end position="34"/>
    </location>
</feature>
<dbReference type="InterPro" id="IPR042177">
    <property type="entry name" value="Cell/Rod_1"/>
</dbReference>
<name>A0A484H8K4_9ZZZZ</name>
<evidence type="ECO:0000256" key="4">
    <source>
        <dbReference type="ARBA" id="ARBA00032089"/>
    </source>
</evidence>
<dbReference type="InterPro" id="IPR055342">
    <property type="entry name" value="MreC_beta-barrel_core"/>
</dbReference>
<dbReference type="GO" id="GO:0005886">
    <property type="term" value="C:plasma membrane"/>
    <property type="evidence" value="ECO:0007669"/>
    <property type="project" value="TreeGrafter"/>
</dbReference>
<accession>A0A484H8K4</accession>
<evidence type="ECO:0000256" key="2">
    <source>
        <dbReference type="ARBA" id="ARBA00013855"/>
    </source>
</evidence>
<keyword evidence="3" id="KW-0133">Cell shape</keyword>
<proteinExistence type="inferred from homology"/>
<evidence type="ECO:0000256" key="5">
    <source>
        <dbReference type="SAM" id="Phobius"/>
    </source>
</evidence>
<keyword evidence="5" id="KW-0812">Transmembrane</keyword>
<evidence type="ECO:0000313" key="7">
    <source>
        <dbReference type="EMBL" id="VBB69093.1"/>
    </source>
</evidence>
<evidence type="ECO:0000256" key="1">
    <source>
        <dbReference type="ARBA" id="ARBA00009369"/>
    </source>
</evidence>
<dbReference type="PANTHER" id="PTHR34138:SF1">
    <property type="entry name" value="CELL SHAPE-DETERMINING PROTEIN MREC"/>
    <property type="match status" value="1"/>
</dbReference>
<comment type="similarity">
    <text evidence="1">Belongs to the MreC family.</text>
</comment>
<dbReference type="Gene3D" id="2.40.10.340">
    <property type="entry name" value="Rod shape-determining protein MreC, domain 1"/>
    <property type="match status" value="1"/>
</dbReference>
<dbReference type="InterPro" id="IPR007221">
    <property type="entry name" value="MreC"/>
</dbReference>
<dbReference type="PANTHER" id="PTHR34138">
    <property type="entry name" value="CELL SHAPE-DETERMINING PROTEIN MREC"/>
    <property type="match status" value="1"/>
</dbReference>
<reference evidence="7" key="1">
    <citation type="submission" date="2018-10" db="EMBL/GenBank/DDBJ databases">
        <authorList>
            <person name="Gruber-Vodicka H."/>
            <person name="Jaeckle O."/>
        </authorList>
    </citation>
    <scope>NUCLEOTIDE SEQUENCE</scope>
</reference>
<gene>
    <name evidence="7" type="ORF">RIEGSTA812A_PEG_566</name>
</gene>
<dbReference type="Gene3D" id="2.40.10.350">
    <property type="entry name" value="Rod shape-determining protein MreC, domain 2"/>
    <property type="match status" value="1"/>
</dbReference>
<protein>
    <recommendedName>
        <fullName evidence="2">Cell shape-determining protein MreC</fullName>
    </recommendedName>
    <alternativeName>
        <fullName evidence="4">Cell shape protein MreC</fullName>
    </alternativeName>
</protein>
<dbReference type="GO" id="GO:0008360">
    <property type="term" value="P:regulation of cell shape"/>
    <property type="evidence" value="ECO:0007669"/>
    <property type="project" value="UniProtKB-KW"/>
</dbReference>
<evidence type="ECO:0000256" key="3">
    <source>
        <dbReference type="ARBA" id="ARBA00022960"/>
    </source>
</evidence>
<dbReference type="Pfam" id="PF04085">
    <property type="entry name" value="MreC"/>
    <property type="match status" value="1"/>
</dbReference>